<sequence length="434" mass="45518">MSAHRPASPRVLLARPKTPESSETFLLAHEHYLPDAGTVLCGVAENGDISDGRRAVLLDGRPVPGQFRSPGLAGLPRRIGSRLARRLSRGGLGSGELAGQFPRARLRALRESRPDVVLAEYGPHAVGWVDPCRAAGVPLVPHFHGYDATRRDVLERHREVYAEMFRVVPAVVAVSRHMRERLATAGCATQKIAVVPCGCESELFPAADASSAPPTLLAVGRFVDKKAPHLTLLAFAQTLVHPDVPAGARLVMIGDGPLLAACRDLAIGLGVVNQVEFLGALPHAEVAGWMRAARAFVQHSVEAEDGDCEGTPVAVLEAGAAGLPVVATRHAGIPDVVIDGETGLLCDERDVTGMATSMVRLLADPAAAGRLGSGAAARVRAHFDRVASLDRLASVLRAAADGTTVPYTDPDFLRTGPAAEPSDESAPGLLGVVL</sequence>
<name>A0A517P4A6_9PLAN</name>
<evidence type="ECO:0000313" key="3">
    <source>
        <dbReference type="EMBL" id="QDT14183.1"/>
    </source>
</evidence>
<feature type="region of interest" description="Disordered" evidence="1">
    <location>
        <begin position="407"/>
        <end position="427"/>
    </location>
</feature>
<evidence type="ECO:0000259" key="2">
    <source>
        <dbReference type="Pfam" id="PF13439"/>
    </source>
</evidence>
<keyword evidence="4" id="KW-1185">Reference proteome</keyword>
<evidence type="ECO:0000256" key="1">
    <source>
        <dbReference type="SAM" id="MobiDB-lite"/>
    </source>
</evidence>
<evidence type="ECO:0000313" key="4">
    <source>
        <dbReference type="Proteomes" id="UP000318741"/>
    </source>
</evidence>
<keyword evidence="3" id="KW-0328">Glycosyltransferase</keyword>
<accession>A0A517P4A6</accession>
<dbReference type="AlphaFoldDB" id="A0A517P4A6"/>
<dbReference type="Gene3D" id="3.40.50.2000">
    <property type="entry name" value="Glycogen Phosphorylase B"/>
    <property type="match status" value="2"/>
</dbReference>
<dbReference type="PANTHER" id="PTHR45947:SF3">
    <property type="entry name" value="SULFOQUINOVOSYL TRANSFERASE SQD2"/>
    <property type="match status" value="1"/>
</dbReference>
<gene>
    <name evidence="3" type="primary">pimB_3</name>
    <name evidence="3" type="ORF">CA12_02510</name>
</gene>
<dbReference type="Proteomes" id="UP000318741">
    <property type="component" value="Chromosome"/>
</dbReference>
<dbReference type="KEGG" id="acaf:CA12_02510"/>
<dbReference type="InterPro" id="IPR028098">
    <property type="entry name" value="Glyco_trans_4-like_N"/>
</dbReference>
<dbReference type="SUPFAM" id="SSF53756">
    <property type="entry name" value="UDP-Glycosyltransferase/glycogen phosphorylase"/>
    <property type="match status" value="1"/>
</dbReference>
<dbReference type="Pfam" id="PF13439">
    <property type="entry name" value="Glyco_transf_4"/>
    <property type="match status" value="1"/>
</dbReference>
<protein>
    <submittedName>
        <fullName evidence="3">GDP-mannose-dependent alpha-(1-6)-phosphatidylinositol monomannoside mannosyltransferase</fullName>
    </submittedName>
</protein>
<dbReference type="Pfam" id="PF13692">
    <property type="entry name" value="Glyco_trans_1_4"/>
    <property type="match status" value="1"/>
</dbReference>
<dbReference type="RefSeq" id="WP_145356821.1">
    <property type="nucleotide sequence ID" value="NZ_CP036265.1"/>
</dbReference>
<dbReference type="InterPro" id="IPR050194">
    <property type="entry name" value="Glycosyltransferase_grp1"/>
</dbReference>
<feature type="domain" description="Glycosyltransferase subfamily 4-like N-terminal" evidence="2">
    <location>
        <begin position="94"/>
        <end position="200"/>
    </location>
</feature>
<organism evidence="3 4">
    <name type="scientific">Alienimonas californiensis</name>
    <dbReference type="NCBI Taxonomy" id="2527989"/>
    <lineage>
        <taxon>Bacteria</taxon>
        <taxon>Pseudomonadati</taxon>
        <taxon>Planctomycetota</taxon>
        <taxon>Planctomycetia</taxon>
        <taxon>Planctomycetales</taxon>
        <taxon>Planctomycetaceae</taxon>
        <taxon>Alienimonas</taxon>
    </lineage>
</organism>
<proteinExistence type="predicted"/>
<dbReference type="PANTHER" id="PTHR45947">
    <property type="entry name" value="SULFOQUINOVOSYL TRANSFERASE SQD2"/>
    <property type="match status" value="1"/>
</dbReference>
<keyword evidence="3" id="KW-0808">Transferase</keyword>
<dbReference type="OrthoDB" id="73743at2"/>
<reference evidence="3 4" key="1">
    <citation type="submission" date="2019-02" db="EMBL/GenBank/DDBJ databases">
        <title>Deep-cultivation of Planctomycetes and their phenomic and genomic characterization uncovers novel biology.</title>
        <authorList>
            <person name="Wiegand S."/>
            <person name="Jogler M."/>
            <person name="Boedeker C."/>
            <person name="Pinto D."/>
            <person name="Vollmers J."/>
            <person name="Rivas-Marin E."/>
            <person name="Kohn T."/>
            <person name="Peeters S.H."/>
            <person name="Heuer A."/>
            <person name="Rast P."/>
            <person name="Oberbeckmann S."/>
            <person name="Bunk B."/>
            <person name="Jeske O."/>
            <person name="Meyerdierks A."/>
            <person name="Storesund J.E."/>
            <person name="Kallscheuer N."/>
            <person name="Luecker S."/>
            <person name="Lage O.M."/>
            <person name="Pohl T."/>
            <person name="Merkel B.J."/>
            <person name="Hornburger P."/>
            <person name="Mueller R.-W."/>
            <person name="Bruemmer F."/>
            <person name="Labrenz M."/>
            <person name="Spormann A.M."/>
            <person name="Op den Camp H."/>
            <person name="Overmann J."/>
            <person name="Amann R."/>
            <person name="Jetten M.S.M."/>
            <person name="Mascher T."/>
            <person name="Medema M.H."/>
            <person name="Devos D.P."/>
            <person name="Kaster A.-K."/>
            <person name="Ovreas L."/>
            <person name="Rohde M."/>
            <person name="Galperin M.Y."/>
            <person name="Jogler C."/>
        </authorList>
    </citation>
    <scope>NUCLEOTIDE SEQUENCE [LARGE SCALE GENOMIC DNA]</scope>
    <source>
        <strain evidence="3 4">CA12</strain>
    </source>
</reference>
<dbReference type="GO" id="GO:0016757">
    <property type="term" value="F:glycosyltransferase activity"/>
    <property type="evidence" value="ECO:0007669"/>
    <property type="project" value="UniProtKB-KW"/>
</dbReference>
<dbReference type="EMBL" id="CP036265">
    <property type="protein sequence ID" value="QDT14183.1"/>
    <property type="molecule type" value="Genomic_DNA"/>
</dbReference>